<sequence length="145" mass="16828">KRSRRGCWDWELGLPAVERRGCYSWVAVAGRVDGGSSESRRRRWRPICCCLGGWGQLVLLWRACMRHLQNRVWYWAVAVFWPTVPNVSCTYPSCVPVFFNFLFANCGILWDMRILAYPRILQCHDSQWASFAVSVLLRLPGPLFS</sequence>
<proteinExistence type="predicted"/>
<dbReference type="EnsemblPlants" id="AET1Gv20274800.11">
    <property type="protein sequence ID" value="AET1Gv20274800.11"/>
    <property type="gene ID" value="AET1Gv20274800"/>
</dbReference>
<reference evidence="1" key="5">
    <citation type="journal article" date="2021" name="G3 (Bethesda)">
        <title>Aegilops tauschii genome assembly Aet v5.0 features greater sequence contiguity and improved annotation.</title>
        <authorList>
            <person name="Wang L."/>
            <person name="Zhu T."/>
            <person name="Rodriguez J.C."/>
            <person name="Deal K.R."/>
            <person name="Dubcovsky J."/>
            <person name="McGuire P.E."/>
            <person name="Lux T."/>
            <person name="Spannagl M."/>
            <person name="Mayer K.F.X."/>
            <person name="Baldrich P."/>
            <person name="Meyers B.C."/>
            <person name="Huo N."/>
            <person name="Gu Y.Q."/>
            <person name="Zhou H."/>
            <person name="Devos K.M."/>
            <person name="Bennetzen J.L."/>
            <person name="Unver T."/>
            <person name="Budak H."/>
            <person name="Gulick P.J."/>
            <person name="Galiba G."/>
            <person name="Kalapos B."/>
            <person name="Nelson D.R."/>
            <person name="Li P."/>
            <person name="You F.M."/>
            <person name="Luo M.C."/>
            <person name="Dvorak J."/>
        </authorList>
    </citation>
    <scope>NUCLEOTIDE SEQUENCE [LARGE SCALE GENOMIC DNA]</scope>
    <source>
        <strain evidence="1">cv. AL8/78</strain>
    </source>
</reference>
<evidence type="ECO:0000313" key="2">
    <source>
        <dbReference type="Proteomes" id="UP000015105"/>
    </source>
</evidence>
<dbReference type="Gramene" id="AET1Gv20274800.10">
    <property type="protein sequence ID" value="AET1Gv20274800.10"/>
    <property type="gene ID" value="AET1Gv20274800"/>
</dbReference>
<keyword evidence="2" id="KW-1185">Reference proteome</keyword>
<protein>
    <submittedName>
        <fullName evidence="1">Uncharacterized protein</fullName>
    </submittedName>
</protein>
<accession>A0A452Y344</accession>
<reference evidence="2" key="1">
    <citation type="journal article" date="2014" name="Science">
        <title>Ancient hybridizations among the ancestral genomes of bread wheat.</title>
        <authorList>
            <consortium name="International Wheat Genome Sequencing Consortium,"/>
            <person name="Marcussen T."/>
            <person name="Sandve S.R."/>
            <person name="Heier L."/>
            <person name="Spannagl M."/>
            <person name="Pfeifer M."/>
            <person name="Jakobsen K.S."/>
            <person name="Wulff B.B."/>
            <person name="Steuernagel B."/>
            <person name="Mayer K.F."/>
            <person name="Olsen O.A."/>
        </authorList>
    </citation>
    <scope>NUCLEOTIDE SEQUENCE [LARGE SCALE GENOMIC DNA]</scope>
    <source>
        <strain evidence="2">cv. AL8/78</strain>
    </source>
</reference>
<reference evidence="1" key="4">
    <citation type="submission" date="2019-03" db="UniProtKB">
        <authorList>
            <consortium name="EnsemblPlants"/>
        </authorList>
    </citation>
    <scope>IDENTIFICATION</scope>
</reference>
<dbReference type="Gramene" id="AET1Gv20274800.9">
    <property type="protein sequence ID" value="AET1Gv20274800.9"/>
    <property type="gene ID" value="AET1Gv20274800"/>
</dbReference>
<reference evidence="1" key="3">
    <citation type="journal article" date="2017" name="Nature">
        <title>Genome sequence of the progenitor of the wheat D genome Aegilops tauschii.</title>
        <authorList>
            <person name="Luo M.C."/>
            <person name="Gu Y.Q."/>
            <person name="Puiu D."/>
            <person name="Wang H."/>
            <person name="Twardziok S.O."/>
            <person name="Deal K.R."/>
            <person name="Huo N."/>
            <person name="Zhu T."/>
            <person name="Wang L."/>
            <person name="Wang Y."/>
            <person name="McGuire P.E."/>
            <person name="Liu S."/>
            <person name="Long H."/>
            <person name="Ramasamy R.K."/>
            <person name="Rodriguez J.C."/>
            <person name="Van S.L."/>
            <person name="Yuan L."/>
            <person name="Wang Z."/>
            <person name="Xia Z."/>
            <person name="Xiao L."/>
            <person name="Anderson O.D."/>
            <person name="Ouyang S."/>
            <person name="Liang Y."/>
            <person name="Zimin A.V."/>
            <person name="Pertea G."/>
            <person name="Qi P."/>
            <person name="Bennetzen J.L."/>
            <person name="Dai X."/>
            <person name="Dawson M.W."/>
            <person name="Muller H.G."/>
            <person name="Kugler K."/>
            <person name="Rivarola-Duarte L."/>
            <person name="Spannagl M."/>
            <person name="Mayer K.F.X."/>
            <person name="Lu F.H."/>
            <person name="Bevan M.W."/>
            <person name="Leroy P."/>
            <person name="Li P."/>
            <person name="You F.M."/>
            <person name="Sun Q."/>
            <person name="Liu Z."/>
            <person name="Lyons E."/>
            <person name="Wicker T."/>
            <person name="Salzberg S.L."/>
            <person name="Devos K.M."/>
            <person name="Dvorak J."/>
        </authorList>
    </citation>
    <scope>NUCLEOTIDE SEQUENCE [LARGE SCALE GENOMIC DNA]</scope>
    <source>
        <strain evidence="1">cv. AL8/78</strain>
    </source>
</reference>
<dbReference type="EnsemblPlants" id="AET1Gv20274800.9">
    <property type="protein sequence ID" value="AET1Gv20274800.9"/>
    <property type="gene ID" value="AET1Gv20274800"/>
</dbReference>
<name>A0A452Y344_AEGTS</name>
<reference evidence="2" key="2">
    <citation type="journal article" date="2017" name="Nat. Plants">
        <title>The Aegilops tauschii genome reveals multiple impacts of transposons.</title>
        <authorList>
            <person name="Zhao G."/>
            <person name="Zou C."/>
            <person name="Li K."/>
            <person name="Wang K."/>
            <person name="Li T."/>
            <person name="Gao L."/>
            <person name="Zhang X."/>
            <person name="Wang H."/>
            <person name="Yang Z."/>
            <person name="Liu X."/>
            <person name="Jiang W."/>
            <person name="Mao L."/>
            <person name="Kong X."/>
            <person name="Jiao Y."/>
            <person name="Jia J."/>
        </authorList>
    </citation>
    <scope>NUCLEOTIDE SEQUENCE [LARGE SCALE GENOMIC DNA]</scope>
    <source>
        <strain evidence="2">cv. AL8/78</strain>
    </source>
</reference>
<dbReference type="EnsemblPlants" id="AET1Gv20274800.12">
    <property type="protein sequence ID" value="AET1Gv20274800.12"/>
    <property type="gene ID" value="AET1Gv20274800"/>
</dbReference>
<evidence type="ECO:0000313" key="1">
    <source>
        <dbReference type="EnsemblPlants" id="AET1Gv20274800.12"/>
    </source>
</evidence>
<dbReference type="Proteomes" id="UP000015105">
    <property type="component" value="Chromosome 1D"/>
</dbReference>
<dbReference type="Gramene" id="AET1Gv20274800.11">
    <property type="protein sequence ID" value="AET1Gv20274800.11"/>
    <property type="gene ID" value="AET1Gv20274800"/>
</dbReference>
<dbReference type="Gramene" id="AET1Gv20274800.12">
    <property type="protein sequence ID" value="AET1Gv20274800.12"/>
    <property type="gene ID" value="AET1Gv20274800"/>
</dbReference>
<dbReference type="EnsemblPlants" id="AET1Gv20274800.10">
    <property type="protein sequence ID" value="AET1Gv20274800.10"/>
    <property type="gene ID" value="AET1Gv20274800"/>
</dbReference>
<dbReference type="AlphaFoldDB" id="A0A452Y344"/>
<organism evidence="1 2">
    <name type="scientific">Aegilops tauschii subsp. strangulata</name>
    <name type="common">Goatgrass</name>
    <dbReference type="NCBI Taxonomy" id="200361"/>
    <lineage>
        <taxon>Eukaryota</taxon>
        <taxon>Viridiplantae</taxon>
        <taxon>Streptophyta</taxon>
        <taxon>Embryophyta</taxon>
        <taxon>Tracheophyta</taxon>
        <taxon>Spermatophyta</taxon>
        <taxon>Magnoliopsida</taxon>
        <taxon>Liliopsida</taxon>
        <taxon>Poales</taxon>
        <taxon>Poaceae</taxon>
        <taxon>BOP clade</taxon>
        <taxon>Pooideae</taxon>
        <taxon>Triticodae</taxon>
        <taxon>Triticeae</taxon>
        <taxon>Triticinae</taxon>
        <taxon>Aegilops</taxon>
    </lineage>
</organism>